<evidence type="ECO:0000259" key="8">
    <source>
        <dbReference type="PROSITE" id="PS50157"/>
    </source>
</evidence>
<keyword evidence="10" id="KW-1185">Reference proteome</keyword>
<feature type="domain" description="C2H2-type" evidence="8">
    <location>
        <begin position="420"/>
        <end position="447"/>
    </location>
</feature>
<feature type="region of interest" description="Disordered" evidence="7">
    <location>
        <begin position="117"/>
        <end position="137"/>
    </location>
</feature>
<reference evidence="9" key="1">
    <citation type="submission" date="2019-10" db="EMBL/GenBank/DDBJ databases">
        <authorList>
            <person name="Zhang R."/>
            <person name="Pan Y."/>
            <person name="Wang J."/>
            <person name="Ma R."/>
            <person name="Yu S."/>
        </authorList>
    </citation>
    <scope>NUCLEOTIDE SEQUENCE</scope>
    <source>
        <strain evidence="9">LA-IB0</strain>
        <tissue evidence="9">Leaf</tissue>
    </source>
</reference>
<dbReference type="Proteomes" id="UP000826271">
    <property type="component" value="Unassembled WGS sequence"/>
</dbReference>
<accession>A0AAV6WEQ3</accession>
<keyword evidence="6" id="KW-0479">Metal-binding</keyword>
<evidence type="ECO:0000256" key="5">
    <source>
        <dbReference type="ARBA" id="ARBA00023242"/>
    </source>
</evidence>
<dbReference type="Gene3D" id="3.30.160.60">
    <property type="entry name" value="Classic Zinc Finger"/>
    <property type="match status" value="1"/>
</dbReference>
<dbReference type="GO" id="GO:0005634">
    <property type="term" value="C:nucleus"/>
    <property type="evidence" value="ECO:0007669"/>
    <property type="project" value="UniProtKB-SubCell"/>
</dbReference>
<evidence type="ECO:0000256" key="4">
    <source>
        <dbReference type="ARBA" id="ARBA00023163"/>
    </source>
</evidence>
<evidence type="ECO:0000256" key="1">
    <source>
        <dbReference type="ARBA" id="ARBA00004123"/>
    </source>
</evidence>
<name>A0AAV6WEQ3_9LAMI</name>
<keyword evidence="4" id="KW-0804">Transcription</keyword>
<evidence type="ECO:0000256" key="3">
    <source>
        <dbReference type="ARBA" id="ARBA00023125"/>
    </source>
</evidence>
<sequence>MATADAATPPPSSGGIRVEALKHIDINHLTQSELQALSRCSDSAFDVRRTDDVVSPHLDRSLFNESAGSRRQTYSRLHHRSHSRLPGFHPSLKPNRDSHPSSDSVSHSIVYYLKQFLNGNHNPAPPPPLPPQEAPQAAAAPIADLGFLGLREQLKIKRRRERKSKNLNKSKVLENGVGIELQQVNGKGVVVDLGELEKKGDELYSEELKRKTMGLETEEGVLGFLWGLEGQWCSRRKKRKYVDAGVFGDALPIGWKLLLGIRRRDYRASIYCRRYISPTGQQFISCKEAASFLKPYFGGNDADQQRDQKTFSIQQAYVFSSEKNAHPADKTTDATHDIVVHSTLARNPSNTNANNDCLMGIENLPEVQVNDIFECFKCNLTFDEKNVYLQHLFSFHQKTTKRYRFGRPVGEGVIIKDGKYECQFCHKVFEEKRSYSGHVGIHVRNSGKSSNELAIPVSVHENAESPLQEALPSRSTKMDALIEIAQNSNFETPDIGSGEQAVTDHSASVSNLEEAEAAYNNQKANLSSDPIEIQREDSNAERTLTEDLNYGCQATMENEDMVSNDDYAWNVNIKMDANCIDNLEHAGSREIEEYDQTNLDMDYGNRCSKPSSDHLEDTPGLTLGEFVFQDGVSSVPLTQPFQFFPSFDSVSNKGEHEFSIVHQKLENVTGFEELRFDDIEPFKYNFMNEQGLPSLPGSSMNLGNEDGGIEDGFNSSVRFGSEDAICVQRARPKYLGTSVISDSCISRTGDCFLVCGFAVVFLLKKQIPDVIENAVHHLEDLPGPKSFCGIRNSIVILYVVFHCNICVYALKLSISGVGLYFCKLLVKPPAIQLGTTRVVQ</sequence>
<dbReference type="GO" id="GO:0003677">
    <property type="term" value="F:DNA binding"/>
    <property type="evidence" value="ECO:0007669"/>
    <property type="project" value="UniProtKB-KW"/>
</dbReference>
<dbReference type="PROSITE" id="PS50157">
    <property type="entry name" value="ZINC_FINGER_C2H2_2"/>
    <property type="match status" value="1"/>
</dbReference>
<dbReference type="GO" id="GO:0008270">
    <property type="term" value="F:zinc ion binding"/>
    <property type="evidence" value="ECO:0007669"/>
    <property type="project" value="UniProtKB-KW"/>
</dbReference>
<dbReference type="InterPro" id="IPR016177">
    <property type="entry name" value="DNA-bd_dom_sf"/>
</dbReference>
<evidence type="ECO:0000313" key="9">
    <source>
        <dbReference type="EMBL" id="KAG8368658.1"/>
    </source>
</evidence>
<dbReference type="AlphaFoldDB" id="A0AAV6WEQ3"/>
<comment type="caution">
    <text evidence="9">The sequence shown here is derived from an EMBL/GenBank/DDBJ whole genome shotgun (WGS) entry which is preliminary data.</text>
</comment>
<feature type="region of interest" description="Disordered" evidence="7">
    <location>
        <begin position="64"/>
        <end position="104"/>
    </location>
</feature>
<evidence type="ECO:0000256" key="7">
    <source>
        <dbReference type="SAM" id="MobiDB-lite"/>
    </source>
</evidence>
<dbReference type="SUPFAM" id="SSF54171">
    <property type="entry name" value="DNA-binding domain"/>
    <property type="match status" value="1"/>
</dbReference>
<gene>
    <name evidence="9" type="ORF">BUALT_Bualt15G0068600</name>
</gene>
<evidence type="ECO:0000256" key="6">
    <source>
        <dbReference type="PROSITE-ProRule" id="PRU00042"/>
    </source>
</evidence>
<dbReference type="SMART" id="SM00355">
    <property type="entry name" value="ZnF_C2H2"/>
    <property type="match status" value="2"/>
</dbReference>
<feature type="compositionally biased region" description="Pro residues" evidence="7">
    <location>
        <begin position="123"/>
        <end position="133"/>
    </location>
</feature>
<feature type="compositionally biased region" description="Polar residues" evidence="7">
    <location>
        <begin position="64"/>
        <end position="75"/>
    </location>
</feature>
<dbReference type="InterPro" id="IPR013087">
    <property type="entry name" value="Znf_C2H2_type"/>
</dbReference>
<organism evidence="9 10">
    <name type="scientific">Buddleja alternifolia</name>
    <dbReference type="NCBI Taxonomy" id="168488"/>
    <lineage>
        <taxon>Eukaryota</taxon>
        <taxon>Viridiplantae</taxon>
        <taxon>Streptophyta</taxon>
        <taxon>Embryophyta</taxon>
        <taxon>Tracheophyta</taxon>
        <taxon>Spermatophyta</taxon>
        <taxon>Magnoliopsida</taxon>
        <taxon>eudicotyledons</taxon>
        <taxon>Gunneridae</taxon>
        <taxon>Pentapetalae</taxon>
        <taxon>asterids</taxon>
        <taxon>lamiids</taxon>
        <taxon>Lamiales</taxon>
        <taxon>Scrophulariaceae</taxon>
        <taxon>Buddlejeae</taxon>
        <taxon>Buddleja</taxon>
    </lineage>
</organism>
<keyword evidence="5" id="KW-0539">Nucleus</keyword>
<dbReference type="Gene3D" id="3.30.890.10">
    <property type="entry name" value="Methyl-cpg-binding Protein 2, Chain A"/>
    <property type="match status" value="1"/>
</dbReference>
<evidence type="ECO:0000256" key="2">
    <source>
        <dbReference type="ARBA" id="ARBA00023015"/>
    </source>
</evidence>
<keyword evidence="3" id="KW-0238">DNA-binding</keyword>
<protein>
    <recommendedName>
        <fullName evidence="8">C2H2-type domain-containing protein</fullName>
    </recommendedName>
</protein>
<dbReference type="PANTHER" id="PTHR37701">
    <property type="entry name" value="METHYL-CPG-BINDING DOMAIN-CONTAINING PROTEIN 8"/>
    <property type="match status" value="1"/>
</dbReference>
<keyword evidence="6" id="KW-0862">Zinc</keyword>
<keyword evidence="6" id="KW-0863">Zinc-finger</keyword>
<proteinExistence type="predicted"/>
<evidence type="ECO:0000313" key="10">
    <source>
        <dbReference type="Proteomes" id="UP000826271"/>
    </source>
</evidence>
<dbReference type="PANTHER" id="PTHR37701:SF18">
    <property type="entry name" value="C2H2-TYPE DOMAIN-CONTAINING PROTEIN"/>
    <property type="match status" value="1"/>
</dbReference>
<comment type="subcellular location">
    <subcellularLocation>
        <location evidence="1">Nucleus</location>
    </subcellularLocation>
</comment>
<dbReference type="PROSITE" id="PS00028">
    <property type="entry name" value="ZINC_FINGER_C2H2_1"/>
    <property type="match status" value="2"/>
</dbReference>
<dbReference type="InterPro" id="IPR037472">
    <property type="entry name" value="MBD8"/>
</dbReference>
<dbReference type="EMBL" id="WHWC01000015">
    <property type="protein sequence ID" value="KAG8368658.1"/>
    <property type="molecule type" value="Genomic_DNA"/>
</dbReference>
<keyword evidence="2" id="KW-0805">Transcription regulation</keyword>